<dbReference type="InterPro" id="IPR055370">
    <property type="entry name" value="Lsr2_DNA-bd"/>
</dbReference>
<sequence length="110" mass="12213">MARKVIVELVDDYDGTSIAEETVTLALDGVTYEMDLSAGNAEKLRSTIGFWTEHARRVGGRVKGKQRPQAANNNARTQTIREWARKNGLEVSNRGRISAEIAEAYQKAHP</sequence>
<proteinExistence type="predicted"/>
<dbReference type="InterPro" id="IPR042261">
    <property type="entry name" value="Lsr2-like_dimerization"/>
</dbReference>
<dbReference type="Pfam" id="PF11774">
    <property type="entry name" value="Lsr2"/>
    <property type="match status" value="1"/>
</dbReference>
<name>A0A917RCP6_9NOCA</name>
<dbReference type="AlphaFoldDB" id="A0A917RCP6"/>
<comment type="caution">
    <text evidence="4">The sequence shown here is derived from an EMBL/GenBank/DDBJ whole genome shotgun (WGS) entry which is preliminary data.</text>
</comment>
<dbReference type="Proteomes" id="UP000638263">
    <property type="component" value="Unassembled WGS sequence"/>
</dbReference>
<feature type="domain" description="Lsr2 dimerization" evidence="2">
    <location>
        <begin position="1"/>
        <end position="59"/>
    </location>
</feature>
<keyword evidence="5" id="KW-1185">Reference proteome</keyword>
<organism evidence="4 5">
    <name type="scientific">Nocardia jinanensis</name>
    <dbReference type="NCBI Taxonomy" id="382504"/>
    <lineage>
        <taxon>Bacteria</taxon>
        <taxon>Bacillati</taxon>
        <taxon>Actinomycetota</taxon>
        <taxon>Actinomycetes</taxon>
        <taxon>Mycobacteriales</taxon>
        <taxon>Nocardiaceae</taxon>
        <taxon>Nocardia</taxon>
    </lineage>
</organism>
<protein>
    <submittedName>
        <fullName evidence="4">Protein lsr2</fullName>
    </submittedName>
</protein>
<gene>
    <name evidence="4" type="ORF">GCM10011588_15280</name>
</gene>
<dbReference type="Gene3D" id="4.10.320.10">
    <property type="entry name" value="E3-binding domain"/>
    <property type="match status" value="1"/>
</dbReference>
<evidence type="ECO:0000313" key="4">
    <source>
        <dbReference type="EMBL" id="GGL01504.1"/>
    </source>
</evidence>
<dbReference type="GO" id="GO:0016746">
    <property type="term" value="F:acyltransferase activity"/>
    <property type="evidence" value="ECO:0007669"/>
    <property type="project" value="InterPro"/>
</dbReference>
<dbReference type="RefSeq" id="WP_062996833.1">
    <property type="nucleotide sequence ID" value="NZ_BMMH01000002.1"/>
</dbReference>
<dbReference type="InterPro" id="IPR036625">
    <property type="entry name" value="E3-bd_dom_sf"/>
</dbReference>
<evidence type="ECO:0000259" key="3">
    <source>
        <dbReference type="Pfam" id="PF23359"/>
    </source>
</evidence>
<evidence type="ECO:0000256" key="1">
    <source>
        <dbReference type="ARBA" id="ARBA00023125"/>
    </source>
</evidence>
<dbReference type="InterPro" id="IPR024412">
    <property type="entry name" value="Lsr2_dim_dom"/>
</dbReference>
<reference evidence="4" key="2">
    <citation type="submission" date="2020-09" db="EMBL/GenBank/DDBJ databases">
        <authorList>
            <person name="Sun Q."/>
            <person name="Zhou Y."/>
        </authorList>
    </citation>
    <scope>NUCLEOTIDE SEQUENCE</scope>
    <source>
        <strain evidence="4">CGMCC 4.3508</strain>
    </source>
</reference>
<reference evidence="4" key="1">
    <citation type="journal article" date="2014" name="Int. J. Syst. Evol. Microbiol.">
        <title>Complete genome sequence of Corynebacterium casei LMG S-19264T (=DSM 44701T), isolated from a smear-ripened cheese.</title>
        <authorList>
            <consortium name="US DOE Joint Genome Institute (JGI-PGF)"/>
            <person name="Walter F."/>
            <person name="Albersmeier A."/>
            <person name="Kalinowski J."/>
            <person name="Ruckert C."/>
        </authorList>
    </citation>
    <scope>NUCLEOTIDE SEQUENCE</scope>
    <source>
        <strain evidence="4">CGMCC 4.3508</strain>
    </source>
</reference>
<keyword evidence="1" id="KW-0238">DNA-binding</keyword>
<dbReference type="Gene3D" id="3.30.60.230">
    <property type="entry name" value="Lsr2, dimerization domain"/>
    <property type="match status" value="1"/>
</dbReference>
<dbReference type="Pfam" id="PF23359">
    <property type="entry name" value="Lsr2_DNA-bd"/>
    <property type="match status" value="1"/>
</dbReference>
<dbReference type="GO" id="GO:0003677">
    <property type="term" value="F:DNA binding"/>
    <property type="evidence" value="ECO:0007669"/>
    <property type="project" value="UniProtKB-KW"/>
</dbReference>
<feature type="domain" description="Lsr2 DNA-binding" evidence="3">
    <location>
        <begin position="73"/>
        <end position="108"/>
    </location>
</feature>
<evidence type="ECO:0000259" key="2">
    <source>
        <dbReference type="Pfam" id="PF11774"/>
    </source>
</evidence>
<dbReference type="EMBL" id="BMMH01000002">
    <property type="protein sequence ID" value="GGL01504.1"/>
    <property type="molecule type" value="Genomic_DNA"/>
</dbReference>
<evidence type="ECO:0000313" key="5">
    <source>
        <dbReference type="Proteomes" id="UP000638263"/>
    </source>
</evidence>
<accession>A0A917RCP6</accession>